<dbReference type="PANTHER" id="PTHR34441:SF4">
    <property type="entry name" value="MOTILE SPERM DOMAIN-CONTAINING PROTEIN 3"/>
    <property type="match status" value="1"/>
</dbReference>
<dbReference type="GO" id="GO:0005737">
    <property type="term" value="C:cytoplasm"/>
    <property type="evidence" value="ECO:0007669"/>
    <property type="project" value="TreeGrafter"/>
</dbReference>
<protein>
    <submittedName>
        <fullName evidence="2">Uncharacterized protein</fullName>
    </submittedName>
</protein>
<keyword evidence="1" id="KW-0472">Membrane</keyword>
<dbReference type="EMBL" id="JBBHLL010000047">
    <property type="protein sequence ID" value="KAK7824221.1"/>
    <property type="molecule type" value="Genomic_DNA"/>
</dbReference>
<dbReference type="InterPro" id="IPR039283">
    <property type="entry name" value="MOSPD1/3"/>
</dbReference>
<dbReference type="Proteomes" id="UP001488838">
    <property type="component" value="Unassembled WGS sequence"/>
</dbReference>
<evidence type="ECO:0000256" key="1">
    <source>
        <dbReference type="SAM" id="Phobius"/>
    </source>
</evidence>
<reference evidence="2 3" key="1">
    <citation type="journal article" date="2023" name="bioRxiv">
        <title>Conserved and derived expression patterns and positive selection on dental genes reveal complex evolutionary context of ever-growing rodent molars.</title>
        <authorList>
            <person name="Calamari Z.T."/>
            <person name="Song A."/>
            <person name="Cohen E."/>
            <person name="Akter M."/>
            <person name="Roy R.D."/>
            <person name="Hallikas O."/>
            <person name="Christensen M.M."/>
            <person name="Li P."/>
            <person name="Marangoni P."/>
            <person name="Jernvall J."/>
            <person name="Klein O.D."/>
        </authorList>
    </citation>
    <scope>NUCLEOTIDE SEQUENCE [LARGE SCALE GENOMIC DNA]</scope>
    <source>
        <strain evidence="2">V071</strain>
    </source>
</reference>
<gene>
    <name evidence="2" type="ORF">U0070_001692</name>
</gene>
<evidence type="ECO:0000313" key="2">
    <source>
        <dbReference type="EMBL" id="KAK7824221.1"/>
    </source>
</evidence>
<accession>A0AAW0JCV2</accession>
<keyword evidence="1" id="KW-0812">Transmembrane</keyword>
<feature type="non-terminal residue" evidence="2">
    <location>
        <position position="91"/>
    </location>
</feature>
<keyword evidence="1" id="KW-1133">Transmembrane helix</keyword>
<feature type="transmembrane region" description="Helical" evidence="1">
    <location>
        <begin position="68"/>
        <end position="90"/>
    </location>
</feature>
<feature type="non-terminal residue" evidence="2">
    <location>
        <position position="1"/>
    </location>
</feature>
<proteinExistence type="predicted"/>
<dbReference type="AlphaFoldDB" id="A0AAW0JCV2"/>
<sequence>LLTLYNPKRAVLHFQVLCTAPGKCTAFDAEGHLAAISFLFFLLTIMVPEAFLLLVLQGKRGSQLLQVLHVSLGQKLVAAYILGLLTMVPFG</sequence>
<feature type="transmembrane region" description="Helical" evidence="1">
    <location>
        <begin position="36"/>
        <end position="56"/>
    </location>
</feature>
<dbReference type="PANTHER" id="PTHR34441">
    <property type="entry name" value="MOTILE SPERM DOMAIN-CONTAINING PROTEIN 1"/>
    <property type="match status" value="1"/>
</dbReference>
<evidence type="ECO:0000313" key="3">
    <source>
        <dbReference type="Proteomes" id="UP001488838"/>
    </source>
</evidence>
<keyword evidence="3" id="KW-1185">Reference proteome</keyword>
<name>A0AAW0JCV2_MYOGA</name>
<comment type="caution">
    <text evidence="2">The sequence shown here is derived from an EMBL/GenBank/DDBJ whole genome shotgun (WGS) entry which is preliminary data.</text>
</comment>
<organism evidence="2 3">
    <name type="scientific">Myodes glareolus</name>
    <name type="common">Bank vole</name>
    <name type="synonym">Clethrionomys glareolus</name>
    <dbReference type="NCBI Taxonomy" id="447135"/>
    <lineage>
        <taxon>Eukaryota</taxon>
        <taxon>Metazoa</taxon>
        <taxon>Chordata</taxon>
        <taxon>Craniata</taxon>
        <taxon>Vertebrata</taxon>
        <taxon>Euteleostomi</taxon>
        <taxon>Mammalia</taxon>
        <taxon>Eutheria</taxon>
        <taxon>Euarchontoglires</taxon>
        <taxon>Glires</taxon>
        <taxon>Rodentia</taxon>
        <taxon>Myomorpha</taxon>
        <taxon>Muroidea</taxon>
        <taxon>Cricetidae</taxon>
        <taxon>Arvicolinae</taxon>
        <taxon>Myodes</taxon>
    </lineage>
</organism>